<dbReference type="GeneID" id="112689495"/>
<dbReference type="Pfam" id="PF00096">
    <property type="entry name" value="zf-C2H2"/>
    <property type="match status" value="3"/>
</dbReference>
<dbReference type="FunFam" id="3.30.160.60:FF:000395">
    <property type="entry name" value="zinc finger protein 513"/>
    <property type="match status" value="1"/>
</dbReference>
<keyword evidence="12" id="KW-1185">Reference proteome</keyword>
<proteinExistence type="predicted"/>
<feature type="compositionally biased region" description="Low complexity" evidence="10">
    <location>
        <begin position="448"/>
        <end position="469"/>
    </location>
</feature>
<evidence type="ECO:0000256" key="1">
    <source>
        <dbReference type="ARBA" id="ARBA00004123"/>
    </source>
</evidence>
<dbReference type="GO" id="GO:0008270">
    <property type="term" value="F:zinc ion binding"/>
    <property type="evidence" value="ECO:0007669"/>
    <property type="project" value="UniProtKB-KW"/>
</dbReference>
<evidence type="ECO:0000256" key="10">
    <source>
        <dbReference type="SAM" id="MobiDB-lite"/>
    </source>
</evidence>
<feature type="compositionally biased region" description="Basic and acidic residues" evidence="10">
    <location>
        <begin position="135"/>
        <end position="145"/>
    </location>
</feature>
<keyword evidence="4 9" id="KW-0863">Zinc-finger</keyword>
<evidence type="ECO:0000256" key="5">
    <source>
        <dbReference type="ARBA" id="ARBA00022833"/>
    </source>
</evidence>
<feature type="region of interest" description="Disordered" evidence="10">
    <location>
        <begin position="66"/>
        <end position="87"/>
    </location>
</feature>
<feature type="compositionally biased region" description="Low complexity" evidence="10">
    <location>
        <begin position="71"/>
        <end position="87"/>
    </location>
</feature>
<evidence type="ECO:0000256" key="8">
    <source>
        <dbReference type="ARBA" id="ARBA00023242"/>
    </source>
</evidence>
<dbReference type="RefSeq" id="XP_025419020.1">
    <property type="nucleotide sequence ID" value="XM_025563235.1"/>
</dbReference>
<feature type="compositionally biased region" description="Low complexity" evidence="10">
    <location>
        <begin position="153"/>
        <end position="163"/>
    </location>
</feature>
<organism evidence="12 13">
    <name type="scientific">Sipha flava</name>
    <name type="common">yellow sugarcane aphid</name>
    <dbReference type="NCBI Taxonomy" id="143950"/>
    <lineage>
        <taxon>Eukaryota</taxon>
        <taxon>Metazoa</taxon>
        <taxon>Ecdysozoa</taxon>
        <taxon>Arthropoda</taxon>
        <taxon>Hexapoda</taxon>
        <taxon>Insecta</taxon>
        <taxon>Pterygota</taxon>
        <taxon>Neoptera</taxon>
        <taxon>Paraneoptera</taxon>
        <taxon>Hemiptera</taxon>
        <taxon>Sternorrhyncha</taxon>
        <taxon>Aphidomorpha</taxon>
        <taxon>Aphidoidea</taxon>
        <taxon>Aphididae</taxon>
        <taxon>Sipha</taxon>
    </lineage>
</organism>
<sequence length="480" mass="52316">MTMAEVEMEPPTDRASRSTIYKTNNNHPLATNNNNNNHHITSTRPVVVKQKKRKRLNQVLDRLAGQATSPNNINNNNNGSILNHNNNNNNNDVDADCKDNGVMLIKDEMVVMKDEVMTEVDGCKKNGVGGYDSDESLRRSSKDFEEPFSPAGSSSYNRSPRSSQTDSPFSPNRSRPDDLSVVPPLPPPSLLPPMIVPSAAQLQKCFPVNGSSLPPHPLHHYPKYPKCNCLFCGGDGTSPPRHPLPTMPLPTAQQPPVTPMSPASLLAGSMYTFEHYLHSKYLPDIFRKRRSHSDSDVPMWFEATKAEHCGGDDHCNSSSANAVSSTAVVTTAAVGGDPSGNGSGTGAAATKAYPCEVCNRSFARSDMLTRHMRLHTGVKPYTCRVCGQVFSRSDHLSTHQRTHTGEKPYKCPQCPYAACRRDMITRHMRTHSRYEMVSSASAAAALGLDPLSPGSSPPGGHQLLLSPPLEVMPPCKSEPQ</sequence>
<feature type="region of interest" description="Disordered" evidence="10">
    <location>
        <begin position="448"/>
        <end position="480"/>
    </location>
</feature>
<dbReference type="GO" id="GO:0005634">
    <property type="term" value="C:nucleus"/>
    <property type="evidence" value="ECO:0007669"/>
    <property type="project" value="UniProtKB-SubCell"/>
</dbReference>
<keyword evidence="2" id="KW-0479">Metal-binding</keyword>
<dbReference type="InterPro" id="IPR036236">
    <property type="entry name" value="Znf_C2H2_sf"/>
</dbReference>
<feature type="compositionally biased region" description="Polar residues" evidence="10">
    <location>
        <begin position="164"/>
        <end position="173"/>
    </location>
</feature>
<keyword evidence="5" id="KW-0862">Zinc</keyword>
<evidence type="ECO:0000256" key="2">
    <source>
        <dbReference type="ARBA" id="ARBA00022723"/>
    </source>
</evidence>
<dbReference type="Proteomes" id="UP000694846">
    <property type="component" value="Unplaced"/>
</dbReference>
<dbReference type="AlphaFoldDB" id="A0A8B8G8F4"/>
<evidence type="ECO:0000256" key="4">
    <source>
        <dbReference type="ARBA" id="ARBA00022771"/>
    </source>
</evidence>
<keyword evidence="3" id="KW-0677">Repeat</keyword>
<dbReference type="FunFam" id="3.30.160.60:FF:000404">
    <property type="entry name" value="POZ-, AT hook-, and zinc finger-containing protein 1"/>
    <property type="match status" value="1"/>
</dbReference>
<comment type="subcellular location">
    <subcellularLocation>
        <location evidence="1">Nucleus</location>
    </subcellularLocation>
</comment>
<reference evidence="13" key="1">
    <citation type="submission" date="2025-08" db="UniProtKB">
        <authorList>
            <consortium name="RefSeq"/>
        </authorList>
    </citation>
    <scope>IDENTIFICATION</scope>
    <source>
        <tissue evidence="13">Whole body</tissue>
    </source>
</reference>
<dbReference type="GO" id="GO:0000981">
    <property type="term" value="F:DNA-binding transcription factor activity, RNA polymerase II-specific"/>
    <property type="evidence" value="ECO:0007669"/>
    <property type="project" value="TreeGrafter"/>
</dbReference>
<keyword evidence="8" id="KW-0539">Nucleus</keyword>
<feature type="domain" description="C2H2-type" evidence="11">
    <location>
        <begin position="353"/>
        <end position="380"/>
    </location>
</feature>
<keyword evidence="7" id="KW-0804">Transcription</keyword>
<evidence type="ECO:0000256" key="7">
    <source>
        <dbReference type="ARBA" id="ARBA00023163"/>
    </source>
</evidence>
<evidence type="ECO:0000313" key="12">
    <source>
        <dbReference type="Proteomes" id="UP000694846"/>
    </source>
</evidence>
<dbReference type="Gene3D" id="3.30.160.60">
    <property type="entry name" value="Classic Zinc Finger"/>
    <property type="match status" value="3"/>
</dbReference>
<dbReference type="OrthoDB" id="10018191at2759"/>
<dbReference type="PANTHER" id="PTHR23235">
    <property type="entry name" value="KRUEPPEL-LIKE TRANSCRIPTION FACTOR"/>
    <property type="match status" value="1"/>
</dbReference>
<dbReference type="SMART" id="SM00355">
    <property type="entry name" value="ZnF_C2H2"/>
    <property type="match status" value="3"/>
</dbReference>
<gene>
    <name evidence="13" type="primary">LOC112689495</name>
</gene>
<dbReference type="FunFam" id="3.30.160.60:FF:000303">
    <property type="entry name" value="Zinc finger protein 41"/>
    <property type="match status" value="1"/>
</dbReference>
<dbReference type="GO" id="GO:0000978">
    <property type="term" value="F:RNA polymerase II cis-regulatory region sequence-specific DNA binding"/>
    <property type="evidence" value="ECO:0007669"/>
    <property type="project" value="TreeGrafter"/>
</dbReference>
<keyword evidence="6" id="KW-0805">Transcription regulation</keyword>
<protein>
    <submittedName>
        <fullName evidence="13">Zinc finger protein 628-like</fullName>
    </submittedName>
</protein>
<dbReference type="PROSITE" id="PS00028">
    <property type="entry name" value="ZINC_FINGER_C2H2_1"/>
    <property type="match status" value="2"/>
</dbReference>
<feature type="domain" description="C2H2-type" evidence="11">
    <location>
        <begin position="381"/>
        <end position="408"/>
    </location>
</feature>
<evidence type="ECO:0000259" key="11">
    <source>
        <dbReference type="PROSITE" id="PS50157"/>
    </source>
</evidence>
<evidence type="ECO:0000313" key="13">
    <source>
        <dbReference type="RefSeq" id="XP_025419020.1"/>
    </source>
</evidence>
<evidence type="ECO:0000256" key="3">
    <source>
        <dbReference type="ARBA" id="ARBA00022737"/>
    </source>
</evidence>
<dbReference type="InterPro" id="IPR013087">
    <property type="entry name" value="Znf_C2H2_type"/>
</dbReference>
<dbReference type="SUPFAM" id="SSF57667">
    <property type="entry name" value="beta-beta-alpha zinc fingers"/>
    <property type="match status" value="2"/>
</dbReference>
<feature type="region of interest" description="Disordered" evidence="10">
    <location>
        <begin position="122"/>
        <end position="186"/>
    </location>
</feature>
<feature type="domain" description="C2H2-type" evidence="11">
    <location>
        <begin position="409"/>
        <end position="436"/>
    </location>
</feature>
<dbReference type="PROSITE" id="PS50157">
    <property type="entry name" value="ZINC_FINGER_C2H2_2"/>
    <property type="match status" value="3"/>
</dbReference>
<accession>A0A8B8G8F4</accession>
<evidence type="ECO:0000256" key="6">
    <source>
        <dbReference type="ARBA" id="ARBA00023015"/>
    </source>
</evidence>
<evidence type="ECO:0000256" key="9">
    <source>
        <dbReference type="PROSITE-ProRule" id="PRU00042"/>
    </source>
</evidence>
<name>A0A8B8G8F4_9HEMI</name>
<dbReference type="PANTHER" id="PTHR23235:SF161">
    <property type="entry name" value="C2H2-TYPE DOMAIN-CONTAINING PROTEIN"/>
    <property type="match status" value="1"/>
</dbReference>